<dbReference type="AlphaFoldDB" id="A0A8J6C987"/>
<comment type="similarity">
    <text evidence="4">Belongs to the ubiquitin-conjugating enzyme family.</text>
</comment>
<evidence type="ECO:0000256" key="4">
    <source>
        <dbReference type="RuleBase" id="RU362109"/>
    </source>
</evidence>
<dbReference type="Gene3D" id="3.10.110.10">
    <property type="entry name" value="Ubiquitin Conjugating Enzyme"/>
    <property type="match status" value="1"/>
</dbReference>
<keyword evidence="4" id="KW-0067">ATP-binding</keyword>
<evidence type="ECO:0000313" key="7">
    <source>
        <dbReference type="Proteomes" id="UP000751190"/>
    </source>
</evidence>
<dbReference type="Proteomes" id="UP000751190">
    <property type="component" value="Unassembled WGS sequence"/>
</dbReference>
<comment type="caution">
    <text evidence="6">The sequence shown here is derived from an EMBL/GenBank/DDBJ whole genome shotgun (WGS) entry which is preliminary data.</text>
</comment>
<dbReference type="FunFam" id="3.10.110.10:FF:000002">
    <property type="entry name" value="Ubiquitin-conjugating enzyme E2 D3"/>
    <property type="match status" value="1"/>
</dbReference>
<dbReference type="SUPFAM" id="SSF54495">
    <property type="entry name" value="UBC-like"/>
    <property type="match status" value="1"/>
</dbReference>
<protein>
    <recommendedName>
        <fullName evidence="5">UBC core domain-containing protein</fullName>
    </recommendedName>
</protein>
<evidence type="ECO:0000256" key="3">
    <source>
        <dbReference type="PROSITE-ProRule" id="PRU10133"/>
    </source>
</evidence>
<dbReference type="InterPro" id="IPR023313">
    <property type="entry name" value="UBQ-conjugating_AS"/>
</dbReference>
<dbReference type="InterPro" id="IPR016135">
    <property type="entry name" value="UBQ-conjugating_enzyme/RWD"/>
</dbReference>
<dbReference type="GO" id="GO:0016740">
    <property type="term" value="F:transferase activity"/>
    <property type="evidence" value="ECO:0007669"/>
    <property type="project" value="UniProtKB-KW"/>
</dbReference>
<dbReference type="EMBL" id="JAGTXO010000026">
    <property type="protein sequence ID" value="KAG8461330.1"/>
    <property type="molecule type" value="Genomic_DNA"/>
</dbReference>
<keyword evidence="2 4" id="KW-0833">Ubl conjugation pathway</keyword>
<keyword evidence="1" id="KW-0808">Transferase</keyword>
<dbReference type="SMART" id="SM00212">
    <property type="entry name" value="UBCc"/>
    <property type="match status" value="1"/>
</dbReference>
<reference evidence="6" key="1">
    <citation type="submission" date="2021-05" db="EMBL/GenBank/DDBJ databases">
        <title>The genome of the haptophyte Pavlova lutheri (Diacronema luteri, Pavlovales) - a model for lipid biosynthesis in eukaryotic algae.</title>
        <authorList>
            <person name="Hulatt C.J."/>
            <person name="Posewitz M.C."/>
        </authorList>
    </citation>
    <scope>NUCLEOTIDE SEQUENCE</scope>
    <source>
        <strain evidence="6">NIVA-4/92</strain>
    </source>
</reference>
<evidence type="ECO:0000256" key="2">
    <source>
        <dbReference type="ARBA" id="ARBA00022786"/>
    </source>
</evidence>
<feature type="active site" description="Glycyl thioester intermediate" evidence="3">
    <location>
        <position position="85"/>
    </location>
</feature>
<dbReference type="GO" id="GO:0005524">
    <property type="term" value="F:ATP binding"/>
    <property type="evidence" value="ECO:0007669"/>
    <property type="project" value="UniProtKB-UniRule"/>
</dbReference>
<dbReference type="Pfam" id="PF00179">
    <property type="entry name" value="UQ_con"/>
    <property type="match status" value="1"/>
</dbReference>
<sequence length="149" mass="16737">MARKRIATELEVLTKDPLGDCSPTLVNGEMFHWQVSIHGPPGSPYEGGLFFLNITFPADYPFKPPRVHFTTLILHPNISSSGSICLDILDARWTPALTISKVLVSICSLLAEPYPDDALVVELADLYRSDRAQFDRTARDWTNKYARFV</sequence>
<organism evidence="6 7">
    <name type="scientific">Diacronema lutheri</name>
    <name type="common">Unicellular marine alga</name>
    <name type="synonym">Monochrysis lutheri</name>
    <dbReference type="NCBI Taxonomy" id="2081491"/>
    <lineage>
        <taxon>Eukaryota</taxon>
        <taxon>Haptista</taxon>
        <taxon>Haptophyta</taxon>
        <taxon>Pavlovophyceae</taxon>
        <taxon>Pavlovales</taxon>
        <taxon>Pavlovaceae</taxon>
        <taxon>Diacronema</taxon>
    </lineage>
</organism>
<proteinExistence type="inferred from homology"/>
<dbReference type="OrthoDB" id="7851174at2759"/>
<evidence type="ECO:0000256" key="1">
    <source>
        <dbReference type="ARBA" id="ARBA00022679"/>
    </source>
</evidence>
<accession>A0A8J6C987</accession>
<dbReference type="OMA" id="DIENTHR"/>
<dbReference type="PROSITE" id="PS50127">
    <property type="entry name" value="UBC_2"/>
    <property type="match status" value="1"/>
</dbReference>
<dbReference type="PROSITE" id="PS00183">
    <property type="entry name" value="UBC_1"/>
    <property type="match status" value="1"/>
</dbReference>
<keyword evidence="7" id="KW-1185">Reference proteome</keyword>
<dbReference type="PANTHER" id="PTHR24068">
    <property type="entry name" value="UBIQUITIN-CONJUGATING ENZYME E2"/>
    <property type="match status" value="1"/>
</dbReference>
<keyword evidence="4" id="KW-0547">Nucleotide-binding</keyword>
<gene>
    <name evidence="6" type="ORF">KFE25_010517</name>
</gene>
<evidence type="ECO:0000313" key="6">
    <source>
        <dbReference type="EMBL" id="KAG8461330.1"/>
    </source>
</evidence>
<dbReference type="InterPro" id="IPR000608">
    <property type="entry name" value="UBC"/>
</dbReference>
<feature type="domain" description="UBC core" evidence="5">
    <location>
        <begin position="1"/>
        <end position="147"/>
    </location>
</feature>
<evidence type="ECO:0000259" key="5">
    <source>
        <dbReference type="PROSITE" id="PS50127"/>
    </source>
</evidence>
<name>A0A8J6C987_DIALT</name>